<keyword evidence="1" id="KW-0596">Phosphopantetheine</keyword>
<dbReference type="RefSeq" id="WP_106114759.1">
    <property type="nucleotide sequence ID" value="NZ_PVSR01000035.1"/>
</dbReference>
<dbReference type="Pfam" id="PF08659">
    <property type="entry name" value="KR"/>
    <property type="match status" value="1"/>
</dbReference>
<dbReference type="InterPro" id="IPR036291">
    <property type="entry name" value="NAD(P)-bd_dom_sf"/>
</dbReference>
<dbReference type="Proteomes" id="UP000239352">
    <property type="component" value="Unassembled WGS sequence"/>
</dbReference>
<feature type="domain" description="Carrier" evidence="5">
    <location>
        <begin position="2"/>
        <end position="79"/>
    </location>
</feature>
<proteinExistence type="predicted"/>
<dbReference type="InterPro" id="IPR009081">
    <property type="entry name" value="PP-bd_ACP"/>
</dbReference>
<dbReference type="InterPro" id="IPR057326">
    <property type="entry name" value="KR_dom"/>
</dbReference>
<dbReference type="FunFam" id="3.40.47.10:FF:000019">
    <property type="entry name" value="Polyketide synthase type I"/>
    <property type="match status" value="1"/>
</dbReference>
<evidence type="ECO:0000256" key="3">
    <source>
        <dbReference type="ARBA" id="ARBA00022679"/>
    </source>
</evidence>
<feature type="region of interest" description="C-terminal hotdog fold" evidence="4">
    <location>
        <begin position="1101"/>
        <end position="1245"/>
    </location>
</feature>
<dbReference type="GO" id="GO:0071770">
    <property type="term" value="P:DIM/DIP cell wall layer assembly"/>
    <property type="evidence" value="ECO:0007669"/>
    <property type="project" value="TreeGrafter"/>
</dbReference>
<dbReference type="PROSITE" id="PS00606">
    <property type="entry name" value="KS3_1"/>
    <property type="match status" value="1"/>
</dbReference>
<dbReference type="SMART" id="SM00826">
    <property type="entry name" value="PKS_DH"/>
    <property type="match status" value="1"/>
</dbReference>
<dbReference type="FunCoup" id="A0A2T0GT95">
    <property type="interactions" value="15"/>
</dbReference>
<feature type="domain" description="Ketosynthase family 3 (KS3)" evidence="6">
    <location>
        <begin position="91"/>
        <end position="512"/>
    </location>
</feature>
<dbReference type="InterPro" id="IPR049552">
    <property type="entry name" value="PKS_DH_N"/>
</dbReference>
<dbReference type="STRING" id="1050202.GCA_000384035_01947"/>
<dbReference type="Gene3D" id="1.10.1200.10">
    <property type="entry name" value="ACP-like"/>
    <property type="match status" value="3"/>
</dbReference>
<keyword evidence="9" id="KW-1185">Reference proteome</keyword>
<evidence type="ECO:0000313" key="8">
    <source>
        <dbReference type="EMBL" id="PRW62317.1"/>
    </source>
</evidence>
<dbReference type="InterPro" id="IPR050091">
    <property type="entry name" value="PKS_NRPS_Biosynth_Enz"/>
</dbReference>
<dbReference type="InterPro" id="IPR020807">
    <property type="entry name" value="PKS_DH"/>
</dbReference>
<name>A0A2T0GT95_ACTMO</name>
<dbReference type="PROSITE" id="PS00012">
    <property type="entry name" value="PHOSPHOPANTETHEINE"/>
    <property type="match status" value="1"/>
</dbReference>
<dbReference type="SMART" id="SM00827">
    <property type="entry name" value="PKS_AT"/>
    <property type="match status" value="1"/>
</dbReference>
<dbReference type="InterPro" id="IPR016035">
    <property type="entry name" value="Acyl_Trfase/lysoPLipase"/>
</dbReference>
<evidence type="ECO:0000259" key="5">
    <source>
        <dbReference type="PROSITE" id="PS50075"/>
    </source>
</evidence>
<dbReference type="EMBL" id="PVSR01000035">
    <property type="protein sequence ID" value="PRW62317.1"/>
    <property type="molecule type" value="Genomic_DNA"/>
</dbReference>
<feature type="active site" description="Proton donor; for dehydratase activity" evidence="4">
    <location>
        <position position="1158"/>
    </location>
</feature>
<dbReference type="Gene3D" id="3.40.47.10">
    <property type="match status" value="1"/>
</dbReference>
<dbReference type="Pfam" id="PF00698">
    <property type="entry name" value="Acyl_transf_1"/>
    <property type="match status" value="1"/>
</dbReference>
<dbReference type="SMART" id="SM00823">
    <property type="entry name" value="PKS_PP"/>
    <property type="match status" value="3"/>
</dbReference>
<dbReference type="InterPro" id="IPR013968">
    <property type="entry name" value="PKS_KR"/>
</dbReference>
<dbReference type="SMART" id="SM00822">
    <property type="entry name" value="PKS_KR"/>
    <property type="match status" value="1"/>
</dbReference>
<accession>A0A2T0GT95</accession>
<feature type="domain" description="PKS/mFAS DH" evidence="7">
    <location>
        <begin position="970"/>
        <end position="1245"/>
    </location>
</feature>
<comment type="caution">
    <text evidence="8">The sequence shown here is derived from an EMBL/GenBank/DDBJ whole genome shotgun (WGS) entry which is preliminary data.</text>
</comment>
<dbReference type="InterPro" id="IPR014031">
    <property type="entry name" value="Ketoacyl_synth_C"/>
</dbReference>
<feature type="active site" description="Proton acceptor; for dehydratase activity" evidence="4">
    <location>
        <position position="1001"/>
    </location>
</feature>
<feature type="region of interest" description="N-terminal hotdog fold" evidence="4">
    <location>
        <begin position="970"/>
        <end position="1091"/>
    </location>
</feature>
<dbReference type="PANTHER" id="PTHR43775">
    <property type="entry name" value="FATTY ACID SYNTHASE"/>
    <property type="match status" value="1"/>
</dbReference>
<dbReference type="SUPFAM" id="SSF53474">
    <property type="entry name" value="alpha/beta-Hydrolases"/>
    <property type="match status" value="1"/>
</dbReference>
<dbReference type="SMART" id="SM00825">
    <property type="entry name" value="PKS_KS"/>
    <property type="match status" value="1"/>
</dbReference>
<dbReference type="InterPro" id="IPR016036">
    <property type="entry name" value="Malonyl_transacylase_ACP-bd"/>
</dbReference>
<dbReference type="Gene3D" id="3.30.70.250">
    <property type="entry name" value="Malonyl-CoA ACP transacylase, ACP-binding"/>
    <property type="match status" value="1"/>
</dbReference>
<dbReference type="GO" id="GO:0005737">
    <property type="term" value="C:cytoplasm"/>
    <property type="evidence" value="ECO:0007669"/>
    <property type="project" value="TreeGrafter"/>
</dbReference>
<dbReference type="InterPro" id="IPR032821">
    <property type="entry name" value="PKS_assoc"/>
</dbReference>
<dbReference type="GO" id="GO:0005886">
    <property type="term" value="C:plasma membrane"/>
    <property type="evidence" value="ECO:0007669"/>
    <property type="project" value="TreeGrafter"/>
</dbReference>
<dbReference type="GO" id="GO:0004315">
    <property type="term" value="F:3-oxoacyl-[acyl-carrier-protein] synthase activity"/>
    <property type="evidence" value="ECO:0007669"/>
    <property type="project" value="InterPro"/>
</dbReference>
<dbReference type="PROSITE" id="PS52004">
    <property type="entry name" value="KS3_2"/>
    <property type="match status" value="1"/>
</dbReference>
<dbReference type="PROSITE" id="PS52019">
    <property type="entry name" value="PKS_MFAS_DH"/>
    <property type="match status" value="1"/>
</dbReference>
<gene>
    <name evidence="8" type="ORF">CEP50_16045</name>
</gene>
<dbReference type="InterPro" id="IPR020802">
    <property type="entry name" value="TesA-like"/>
</dbReference>
<evidence type="ECO:0000259" key="6">
    <source>
        <dbReference type="PROSITE" id="PS52004"/>
    </source>
</evidence>
<dbReference type="Pfam" id="PF00975">
    <property type="entry name" value="Thioesterase"/>
    <property type="match status" value="1"/>
</dbReference>
<dbReference type="InterPro" id="IPR014043">
    <property type="entry name" value="Acyl_transferase_dom"/>
</dbReference>
<protein>
    <submittedName>
        <fullName evidence="8">Polyketide synthase</fullName>
    </submittedName>
</protein>
<evidence type="ECO:0000256" key="1">
    <source>
        <dbReference type="ARBA" id="ARBA00022450"/>
    </source>
</evidence>
<dbReference type="Pfam" id="PF16197">
    <property type="entry name" value="KAsynt_C_assoc"/>
    <property type="match status" value="1"/>
</dbReference>
<feature type="domain" description="Carrier" evidence="5">
    <location>
        <begin position="1709"/>
        <end position="1783"/>
    </location>
</feature>
<dbReference type="SUPFAM" id="SSF53901">
    <property type="entry name" value="Thiolase-like"/>
    <property type="match status" value="1"/>
</dbReference>
<dbReference type="PROSITE" id="PS50075">
    <property type="entry name" value="CARRIER"/>
    <property type="match status" value="2"/>
</dbReference>
<dbReference type="Pfam" id="PF21089">
    <property type="entry name" value="PKS_DH_N"/>
    <property type="match status" value="1"/>
</dbReference>
<evidence type="ECO:0000256" key="2">
    <source>
        <dbReference type="ARBA" id="ARBA00022553"/>
    </source>
</evidence>
<dbReference type="InterPro" id="IPR018201">
    <property type="entry name" value="Ketoacyl_synth_AS"/>
</dbReference>
<dbReference type="InterPro" id="IPR029058">
    <property type="entry name" value="AB_hydrolase_fold"/>
</dbReference>
<dbReference type="GO" id="GO:0004312">
    <property type="term" value="F:fatty acid synthase activity"/>
    <property type="evidence" value="ECO:0007669"/>
    <property type="project" value="TreeGrafter"/>
</dbReference>
<keyword evidence="2" id="KW-0597">Phosphoprotein</keyword>
<dbReference type="InterPro" id="IPR016039">
    <property type="entry name" value="Thiolase-like"/>
</dbReference>
<dbReference type="Gene3D" id="3.40.50.1820">
    <property type="entry name" value="alpha/beta hydrolase"/>
    <property type="match status" value="1"/>
</dbReference>
<dbReference type="InterPro" id="IPR020806">
    <property type="entry name" value="PKS_PP-bd"/>
</dbReference>
<evidence type="ECO:0000259" key="7">
    <source>
        <dbReference type="PROSITE" id="PS52019"/>
    </source>
</evidence>
<dbReference type="InterPro" id="IPR014030">
    <property type="entry name" value="Ketoacyl_synth_N"/>
</dbReference>
<evidence type="ECO:0000256" key="4">
    <source>
        <dbReference type="PROSITE-ProRule" id="PRU01363"/>
    </source>
</evidence>
<dbReference type="InterPro" id="IPR049900">
    <property type="entry name" value="PKS_mFAS_DH"/>
</dbReference>
<dbReference type="InterPro" id="IPR001031">
    <property type="entry name" value="Thioesterase"/>
</dbReference>
<dbReference type="InterPro" id="IPR042104">
    <property type="entry name" value="PKS_dehydratase_sf"/>
</dbReference>
<dbReference type="SUPFAM" id="SSF52151">
    <property type="entry name" value="FabD/lysophospholipase-like"/>
    <property type="match status" value="1"/>
</dbReference>
<dbReference type="PANTHER" id="PTHR43775:SF37">
    <property type="entry name" value="SI:DKEY-61P9.11"/>
    <property type="match status" value="1"/>
</dbReference>
<dbReference type="SUPFAM" id="SSF55048">
    <property type="entry name" value="Probable ACP-binding domain of malonyl-CoA ACP transacylase"/>
    <property type="match status" value="1"/>
</dbReference>
<reference evidence="8 9" key="1">
    <citation type="submission" date="2018-03" db="EMBL/GenBank/DDBJ databases">
        <title>Actinopolyspora mortivallis from Sahara, screening for active biomolecules.</title>
        <authorList>
            <person name="Selama O."/>
            <person name="Wellington E.M.H."/>
            <person name="Hacene H."/>
        </authorList>
    </citation>
    <scope>NUCLEOTIDE SEQUENCE [LARGE SCALE GENOMIC DNA]</scope>
    <source>
        <strain evidence="8 9">M5A</strain>
    </source>
</reference>
<dbReference type="InterPro" id="IPR036736">
    <property type="entry name" value="ACP-like_sf"/>
</dbReference>
<dbReference type="GO" id="GO:0006633">
    <property type="term" value="P:fatty acid biosynthetic process"/>
    <property type="evidence" value="ECO:0007669"/>
    <property type="project" value="InterPro"/>
</dbReference>
<dbReference type="Pfam" id="PF02801">
    <property type="entry name" value="Ketoacyl-synt_C"/>
    <property type="match status" value="1"/>
</dbReference>
<keyword evidence="3" id="KW-0808">Transferase</keyword>
<dbReference type="InParanoid" id="A0A2T0GT95"/>
<dbReference type="InterPro" id="IPR006162">
    <property type="entry name" value="Ppantetheine_attach_site"/>
</dbReference>
<organism evidence="8 9">
    <name type="scientific">Actinopolyspora mortivallis</name>
    <dbReference type="NCBI Taxonomy" id="33906"/>
    <lineage>
        <taxon>Bacteria</taxon>
        <taxon>Bacillati</taxon>
        <taxon>Actinomycetota</taxon>
        <taxon>Actinomycetes</taxon>
        <taxon>Actinopolysporales</taxon>
        <taxon>Actinopolysporaceae</taxon>
        <taxon>Actinopolyspora</taxon>
    </lineage>
</organism>
<dbReference type="Gene3D" id="3.40.50.720">
    <property type="entry name" value="NAD(P)-binding Rossmann-like Domain"/>
    <property type="match status" value="1"/>
</dbReference>
<dbReference type="Pfam" id="PF14765">
    <property type="entry name" value="PS-DH"/>
    <property type="match status" value="1"/>
</dbReference>
<sequence>MADHSEIREWLTHRIAEHTGQSPADVDTRRPFDEFGLSSRDVVALSGELESLVSRALPSTLLWEHPTVERLSEALAGASAPDGETTAPEPGEPVAVVGMGCRFPGVNGPEEFWRLLTRGADTIGTVPEGRWESFTAGREEPLEGLPRAGGYFADVSGFDAGFFGVSPREAEVTDPQQRLLLEVAWEALEHAGSAPERLRGSATGVFVGAAATEYAQLTAGNVDAVDAWTGTGAAMSVIANRLSYLLDLRGPSMTVDTACSSSLVALHQACASLRAGESVTALAGGVNLLLSPSVTASFHRAEALAPDGRCKPFDAAADGIVRGEGCGVLVLKLLSHARRDGDVIHAVVRGSAVNSDGRSNGLMAPNPAAQAELLRGAYRAAELDPAVVDYVEAHGTGTLLGDPIEARALGEVLGRGRDETRPVLLGSVKANLGHLEAAAGVAGVLKVVLAMRHGTLPATPNHRDPNPHIPFERDRLDVVRNRRDWPHYSGTKRAGVSGFGFGGTNAHVVLESWPFPATGGDSDDSPHVFVLTGSDERRLRATAERTATWLDGPGEATPPGELAGALLHDRQHHAERAAAVTDDRRELVRRLRSLAEGRDTATVIRGRADAAERGPVWVFSGYGSQWPGMCRQLLRREPELAESLGDRDADFRRTAGFSLYEMLSEGSVPEGLRHVQLALFGTQVALAELWRRRGVEPAAVIGHSMGEVSAAVVAGALGYRTGLRVMETRTRLLAETESVGGGAMAVLEASPSEVESLSEWFPGVAAAVHTSPRRCTVAGPEDEIELIVKHFQRRNRMATVLDVSGAGHTRAVDPLLEPLRTELADLAPSPARVPVYSTAEEDPRHPVSFDASYWARNLRNPVRLDRAVRAAAADGFDTFLEVAPHPIVSGGVEETLTETGVSSPVVAFSCHRDDEVTAFRENLARLLVGGHVDTRPTRRRVRDVALPPTAWHHESFWFPARGARRESGEHPLLGRRAELPDGGIVWRGDVGTRFLPWLGDHRVHDTGVLPGTACVEMVLVAAAAAARRAPQELTLRELELDELLVLDTEVPVTTRAVPGAEEVTVDIHSGSHEEGWIRHATARVSAGDGRLRLTTCERPPEQAVQLYSGLRSLGQEYGPAFRPVESVRAGGGRAVAELALPSEAGSAAGFRAHPALLDGCLQTLVAAGLGPESPLAETELCVPVRFSEVRVRDALPGRIRCHSRLEEPDGSGEVRGSLLVTDDRDHPVAEIGQVRARGVAATPVSRECSEAFLLHRWREQPQPEPQERAGSWLLFGAPDELAERLRELGQRVSVRGPLREEVPSEALDELAATTGHPPRGVLVAVDGDESDSPIGASGRWLPRLAGVVAALRERFGVTVRLWILGSGEYHSALRSLVRVLAFEHPGEHVSLLEARETPALSLARELCADTPEDDVRWEGQRRRVGRLCRETRTPTPEGLPVRDGAYVITGGLGGLGYTFARELVRRGARRVVLNGRGAPTPELREDMDRLRERGAEVVVVNGDIAAPAVAERLVAAATEGRTELCGVLHAAGVVEDVAYTDLDERTLERVWRVKVDGALRLHEATRTLRPDWWAVFSSAAALLGSPGQAAYAAANGALDDLVRWRRAQGLPAISVQWGPWGRVGGASATFSDVLPPLAPETGVRAFEAALGAEDEVVGVAWLNATRVAERFPEATRRPFFREVLDTSTEEHTGVDLDRLRGLDPDQALRGITTRLGELLGRVSGTEPGSLDVDTALTGLGFDSLMAMRARNAVENEFGVTVPATLLLRGASTADLARHIAERLGARTVEENTGGADRVIGPRDATERWIARLWREALDVDEIGVDRDFFASGGDTSAAETVSAAVAERLGEEVAGLFEHPTVERMADLVRQRFEGVRGPVRWLRAEGGATPLFLFHPAGGPTSVYLPLTERLGPDQPCYGLERLDRFDTVEDKAEEYVGLIREIQPQGPYRLGGWSFGGCLAFETARRLTAAGDRVELVVLVDTILPSDSEQSRDELVTRRFERFVDHVEHTYGVSLPVSREELAELDETEQLERVMHALAESEAGIGRGVLRHQYTSYVDARIAERYRPGRYDGPVVLYRAERAEHTTTKLDPRYLRTDTTLGWDEFAGDLEVVRVPGDHLSMIDPPHVEHIAEHLRGLLRDGDRPEGE</sequence>
<dbReference type="InterPro" id="IPR020841">
    <property type="entry name" value="PKS_Beta-ketoAc_synthase_dom"/>
</dbReference>
<dbReference type="InterPro" id="IPR049551">
    <property type="entry name" value="PKS_DH_C"/>
</dbReference>
<dbReference type="SUPFAM" id="SSF47336">
    <property type="entry name" value="ACP-like"/>
    <property type="match status" value="3"/>
</dbReference>
<dbReference type="SUPFAM" id="SSF51735">
    <property type="entry name" value="NAD(P)-binding Rossmann-fold domains"/>
    <property type="match status" value="2"/>
</dbReference>
<dbReference type="Pfam" id="PF00550">
    <property type="entry name" value="PP-binding"/>
    <property type="match status" value="3"/>
</dbReference>
<dbReference type="SMART" id="SM00824">
    <property type="entry name" value="PKS_TE"/>
    <property type="match status" value="1"/>
</dbReference>
<dbReference type="Gene3D" id="3.10.129.110">
    <property type="entry name" value="Polyketide synthase dehydratase"/>
    <property type="match status" value="1"/>
</dbReference>
<dbReference type="GO" id="GO:0031177">
    <property type="term" value="F:phosphopantetheine binding"/>
    <property type="evidence" value="ECO:0007669"/>
    <property type="project" value="InterPro"/>
</dbReference>
<dbReference type="CDD" id="cd00833">
    <property type="entry name" value="PKS"/>
    <property type="match status" value="1"/>
</dbReference>
<dbReference type="Gene3D" id="3.40.366.10">
    <property type="entry name" value="Malonyl-Coenzyme A Acyl Carrier Protein, domain 2"/>
    <property type="match status" value="1"/>
</dbReference>
<dbReference type="Pfam" id="PF00109">
    <property type="entry name" value="ketoacyl-synt"/>
    <property type="match status" value="1"/>
</dbReference>
<evidence type="ECO:0000313" key="9">
    <source>
        <dbReference type="Proteomes" id="UP000239352"/>
    </source>
</evidence>
<dbReference type="InterPro" id="IPR001227">
    <property type="entry name" value="Ac_transferase_dom_sf"/>
</dbReference>